<evidence type="ECO:0000313" key="5">
    <source>
        <dbReference type="Proteomes" id="UP001627284"/>
    </source>
</evidence>
<dbReference type="PROSITE" id="PS50011">
    <property type="entry name" value="PROTEIN_KINASE_DOM"/>
    <property type="match status" value="1"/>
</dbReference>
<evidence type="ECO:0000313" key="4">
    <source>
        <dbReference type="EMBL" id="KAL3365609.1"/>
    </source>
</evidence>
<dbReference type="GO" id="GO:0005886">
    <property type="term" value="C:plasma membrane"/>
    <property type="evidence" value="ECO:0007669"/>
    <property type="project" value="UniProtKB-SubCell"/>
</dbReference>
<keyword evidence="2" id="KW-1003">Cell membrane</keyword>
<feature type="domain" description="Protein kinase" evidence="3">
    <location>
        <begin position="86"/>
        <end position="356"/>
    </location>
</feature>
<proteinExistence type="predicted"/>
<keyword evidence="2" id="KW-0472">Membrane</keyword>
<accession>A0ABD2U9U9</accession>
<dbReference type="InterPro" id="IPR011009">
    <property type="entry name" value="Kinase-like_dom_sf"/>
</dbReference>
<evidence type="ECO:0000256" key="2">
    <source>
        <dbReference type="ARBA" id="ARBA00022475"/>
    </source>
</evidence>
<dbReference type="Pfam" id="PF07714">
    <property type="entry name" value="PK_Tyr_Ser-Thr"/>
    <property type="match status" value="1"/>
</dbReference>
<name>A0ABD2U9U9_9SOLN</name>
<protein>
    <recommendedName>
        <fullName evidence="3">Protein kinase domain-containing protein</fullName>
    </recommendedName>
</protein>
<organism evidence="4 5">
    <name type="scientific">Solanum stoloniferum</name>
    <dbReference type="NCBI Taxonomy" id="62892"/>
    <lineage>
        <taxon>Eukaryota</taxon>
        <taxon>Viridiplantae</taxon>
        <taxon>Streptophyta</taxon>
        <taxon>Embryophyta</taxon>
        <taxon>Tracheophyta</taxon>
        <taxon>Spermatophyta</taxon>
        <taxon>Magnoliopsida</taxon>
        <taxon>eudicotyledons</taxon>
        <taxon>Gunneridae</taxon>
        <taxon>Pentapetalae</taxon>
        <taxon>asterids</taxon>
        <taxon>lamiids</taxon>
        <taxon>Solanales</taxon>
        <taxon>Solanaceae</taxon>
        <taxon>Solanoideae</taxon>
        <taxon>Solaneae</taxon>
        <taxon>Solanum</taxon>
    </lineage>
</organism>
<dbReference type="InterPro" id="IPR050823">
    <property type="entry name" value="Plant_Ser_Thr_Prot_Kinase"/>
</dbReference>
<evidence type="ECO:0000256" key="1">
    <source>
        <dbReference type="ARBA" id="ARBA00004236"/>
    </source>
</evidence>
<reference evidence="4 5" key="1">
    <citation type="submission" date="2024-05" db="EMBL/GenBank/DDBJ databases">
        <title>De novo assembly of an allotetraploid wild potato.</title>
        <authorList>
            <person name="Hosaka A.J."/>
        </authorList>
    </citation>
    <scope>NUCLEOTIDE SEQUENCE [LARGE SCALE GENOMIC DNA]</scope>
    <source>
        <tissue evidence="4">Young leaves</tissue>
    </source>
</reference>
<dbReference type="AlphaFoldDB" id="A0ABD2U9U9"/>
<gene>
    <name evidence="4" type="ORF">AABB24_010632</name>
</gene>
<dbReference type="Gene3D" id="1.10.510.10">
    <property type="entry name" value="Transferase(Phosphotransferase) domain 1"/>
    <property type="match status" value="1"/>
</dbReference>
<evidence type="ECO:0000259" key="3">
    <source>
        <dbReference type="PROSITE" id="PS50011"/>
    </source>
</evidence>
<comment type="caution">
    <text evidence="4">The sequence shown here is derived from an EMBL/GenBank/DDBJ whole genome shotgun (WGS) entry which is preliminary data.</text>
</comment>
<dbReference type="EMBL" id="JBJKTR010000006">
    <property type="protein sequence ID" value="KAL3365609.1"/>
    <property type="molecule type" value="Genomic_DNA"/>
</dbReference>
<dbReference type="PANTHER" id="PTHR45621">
    <property type="entry name" value="OS01G0588500 PROTEIN-RELATED"/>
    <property type="match status" value="1"/>
</dbReference>
<comment type="subcellular location">
    <subcellularLocation>
        <location evidence="1">Cell membrane</location>
    </subcellularLocation>
</comment>
<keyword evidence="5" id="KW-1185">Reference proteome</keyword>
<dbReference type="SUPFAM" id="SSF56112">
    <property type="entry name" value="Protein kinase-like (PK-like)"/>
    <property type="match status" value="1"/>
</dbReference>
<dbReference type="InterPro" id="IPR001245">
    <property type="entry name" value="Ser-Thr/Tyr_kinase_cat_dom"/>
</dbReference>
<sequence length="359" mass="41097">MAEADGVGAFLHNLGNLDSGLFYYQMDNIRSSHMVKIGRLDPAEVIRTLKPTLKRYDGKGVPFQGLNVGNAKNLSYDVLEKITNKFCSENFIQEVRHGRLFRGFIDAGQEGQREVTVKTWDFVFPGVHSYDTYPRKFRDEIILLERSEIKSHPFLVELFGFCFEKKLAVVYDLKFNTPLCELLTSAEFGWKERMKVATDYALLLKTLSREQFDLSCNGSEDIIIIDKEYNIKLVDFSLYAFPQTLGIRYSATTSDNTFIPKAYAFELGVLLLELITKKERAWKSERHPGYYISKMNQSSIVAESFEIDADTGTTITQLIQSCVNHVDERPDIDRVFDKLVSITGYRPAVSDSYPWIDSL</sequence>
<dbReference type="Gene3D" id="3.30.200.20">
    <property type="entry name" value="Phosphorylase Kinase, domain 1"/>
    <property type="match status" value="1"/>
</dbReference>
<dbReference type="Proteomes" id="UP001627284">
    <property type="component" value="Unassembled WGS sequence"/>
</dbReference>
<dbReference type="InterPro" id="IPR000719">
    <property type="entry name" value="Prot_kinase_dom"/>
</dbReference>